<dbReference type="PANTHER" id="PTHR45790:SF6">
    <property type="entry name" value="UROPORPHYRINOGEN-III C-METHYLTRANSFERASE"/>
    <property type="match status" value="1"/>
</dbReference>
<sequence>MPEALLKPDVGRQGLEEEDDQVIAEPLNTPVSQLTVRSTNNDYFPNDSQSIHESEQDTRARRMKWVAQVSEYWPVKTIGRLQDSDIERILSDFDGSKTPQTPVAISTPMASRSVSHSNLSALHMSSNITTKRQSLTRAGEGDNHQGTPLTLHSLDISRPQADNPASDPRVLLLGSGPGHPALLTVAAYNALRTADLVLADKLVPAPVLQLIPSSVETTIAKKFPGNAENAQIELQQLALNFLQERKAQGRGGTVVRLKQGDPFIYGRGGEEVLFFRQYGFEAIIVPGISSSIAAPLLCNIPVTQRGVSDSLILCTGVGRAGKTSIMPGFRRSRTLIVLMGVARIGELILALTSDSEVVGTRREAERYPPYLPIALIERGSSKDQRMLLSTLENIEAAIERVADQRPPGMLVIGWCCLALEAQGNVDVTEPSGLLSGEEGDRARVHSVLGDKGYLVRDGVRQDWMEFLDEMAQVK</sequence>
<gene>
    <name evidence="8" type="ORF">TAPDE_001216</name>
</gene>
<dbReference type="GO" id="GO:0019354">
    <property type="term" value="P:siroheme biosynthetic process"/>
    <property type="evidence" value="ECO:0007669"/>
    <property type="project" value="InterPro"/>
</dbReference>
<evidence type="ECO:0000259" key="6">
    <source>
        <dbReference type="Pfam" id="PF00590"/>
    </source>
</evidence>
<dbReference type="InterPro" id="IPR028162">
    <property type="entry name" value="Met8_C"/>
</dbReference>
<reference evidence="8 9" key="1">
    <citation type="journal article" date="2013" name="MBio">
        <title>Genome sequencing of the plant pathogen Taphrina deformans, the causal agent of peach leaf curl.</title>
        <authorList>
            <person name="Cisse O.H."/>
            <person name="Almeida J.M.G.C.F."/>
            <person name="Fonseca A."/>
            <person name="Kumar A.A."/>
            <person name="Salojaervi J."/>
            <person name="Overmyer K."/>
            <person name="Hauser P.M."/>
            <person name="Pagni M."/>
        </authorList>
    </citation>
    <scope>NUCLEOTIDE SEQUENCE [LARGE SCALE GENOMIC DNA]</scope>
    <source>
        <strain evidence="9">PYCC 5710 / ATCC 11124 / CBS 356.35 / IMI 108563 / JCM 9778 / NBRC 8474</strain>
    </source>
</reference>
<dbReference type="CDD" id="cd11642">
    <property type="entry name" value="SUMT"/>
    <property type="match status" value="1"/>
</dbReference>
<keyword evidence="1 4" id="KW-0489">Methyltransferase</keyword>
<comment type="similarity">
    <text evidence="4">Belongs to the precorrin methyltransferase family.</text>
</comment>
<evidence type="ECO:0000259" key="7">
    <source>
        <dbReference type="Pfam" id="PF14823"/>
    </source>
</evidence>
<dbReference type="PROSITE" id="PS00840">
    <property type="entry name" value="SUMT_2"/>
    <property type="match status" value="1"/>
</dbReference>
<dbReference type="AlphaFoldDB" id="R4XDM5"/>
<dbReference type="GO" id="GO:0000103">
    <property type="term" value="P:sulfate assimilation"/>
    <property type="evidence" value="ECO:0007669"/>
    <property type="project" value="InterPro"/>
</dbReference>
<dbReference type="InterPro" id="IPR003043">
    <property type="entry name" value="Uropor_MeTrfase_CS"/>
</dbReference>
<dbReference type="SUPFAM" id="SSF53790">
    <property type="entry name" value="Tetrapyrrole methylase"/>
    <property type="match status" value="1"/>
</dbReference>
<accession>R4XDM5</accession>
<dbReference type="eggNOG" id="KOG1527">
    <property type="taxonomic scope" value="Eukaryota"/>
</dbReference>
<proteinExistence type="inferred from homology"/>
<dbReference type="STRING" id="1097556.R4XDM5"/>
<keyword evidence="2 4" id="KW-0808">Transferase</keyword>
<dbReference type="EMBL" id="CAHR02000039">
    <property type="protein sequence ID" value="CCG81444.1"/>
    <property type="molecule type" value="Genomic_DNA"/>
</dbReference>
<evidence type="ECO:0008006" key="10">
    <source>
        <dbReference type="Google" id="ProtNLM"/>
    </source>
</evidence>
<dbReference type="VEuPathDB" id="FungiDB:TAPDE_001216"/>
<dbReference type="Pfam" id="PF14823">
    <property type="entry name" value="Sirohm_synth_C"/>
    <property type="match status" value="1"/>
</dbReference>
<dbReference type="InterPro" id="IPR014777">
    <property type="entry name" value="4pyrrole_Mease_sub1"/>
</dbReference>
<dbReference type="InterPro" id="IPR000878">
    <property type="entry name" value="4pyrrol_Mease"/>
</dbReference>
<dbReference type="PANTHER" id="PTHR45790">
    <property type="entry name" value="SIROHEME SYNTHASE-RELATED"/>
    <property type="match status" value="1"/>
</dbReference>
<organism evidence="8 9">
    <name type="scientific">Taphrina deformans (strain PYCC 5710 / ATCC 11124 / CBS 356.35 / IMI 108563 / JCM 9778 / NBRC 8474)</name>
    <name type="common">Peach leaf curl fungus</name>
    <name type="synonym">Lalaria deformans</name>
    <dbReference type="NCBI Taxonomy" id="1097556"/>
    <lineage>
        <taxon>Eukaryota</taxon>
        <taxon>Fungi</taxon>
        <taxon>Dikarya</taxon>
        <taxon>Ascomycota</taxon>
        <taxon>Taphrinomycotina</taxon>
        <taxon>Taphrinomycetes</taxon>
        <taxon>Taphrinales</taxon>
        <taxon>Taphrinaceae</taxon>
        <taxon>Taphrina</taxon>
    </lineage>
</organism>
<dbReference type="InterPro" id="IPR014776">
    <property type="entry name" value="4pyrrole_Mease_sub2"/>
</dbReference>
<protein>
    <recommendedName>
        <fullName evidence="10">Uroporphyrin-III C-methyltransferase</fullName>
    </recommendedName>
</protein>
<keyword evidence="9" id="KW-1185">Reference proteome</keyword>
<feature type="region of interest" description="Disordered" evidence="5">
    <location>
        <begin position="1"/>
        <end position="20"/>
    </location>
</feature>
<evidence type="ECO:0000256" key="1">
    <source>
        <dbReference type="ARBA" id="ARBA00022603"/>
    </source>
</evidence>
<evidence type="ECO:0000256" key="4">
    <source>
        <dbReference type="RuleBase" id="RU003960"/>
    </source>
</evidence>
<comment type="caution">
    <text evidence="8">The sequence shown here is derived from an EMBL/GenBank/DDBJ whole genome shotgun (WGS) entry which is preliminary data.</text>
</comment>
<dbReference type="InterPro" id="IPR006366">
    <property type="entry name" value="CobA/CysG_C"/>
</dbReference>
<feature type="compositionally biased region" description="Polar residues" evidence="5">
    <location>
        <begin position="97"/>
        <end position="111"/>
    </location>
</feature>
<dbReference type="Gene3D" id="3.40.1010.10">
    <property type="entry name" value="Cobalt-precorrin-4 Transmethylase, Domain 1"/>
    <property type="match status" value="1"/>
</dbReference>
<dbReference type="OrthoDB" id="508204at2759"/>
<evidence type="ECO:0000313" key="9">
    <source>
        <dbReference type="Proteomes" id="UP000013776"/>
    </source>
</evidence>
<evidence type="ECO:0000256" key="2">
    <source>
        <dbReference type="ARBA" id="ARBA00022679"/>
    </source>
</evidence>
<keyword evidence="3" id="KW-0949">S-adenosyl-L-methionine</keyword>
<dbReference type="GO" id="GO:0032259">
    <property type="term" value="P:methylation"/>
    <property type="evidence" value="ECO:0007669"/>
    <property type="project" value="UniProtKB-KW"/>
</dbReference>
<dbReference type="Gene3D" id="3.30.950.10">
    <property type="entry name" value="Methyltransferase, Cobalt-precorrin-4 Transmethylase, Domain 2"/>
    <property type="match status" value="1"/>
</dbReference>
<dbReference type="PIRSF" id="PIRSF036555">
    <property type="entry name" value="SUMT_yeast"/>
    <property type="match status" value="1"/>
</dbReference>
<evidence type="ECO:0000256" key="5">
    <source>
        <dbReference type="SAM" id="MobiDB-lite"/>
    </source>
</evidence>
<dbReference type="Proteomes" id="UP000013776">
    <property type="component" value="Unassembled WGS sequence"/>
</dbReference>
<dbReference type="GO" id="GO:0004851">
    <property type="term" value="F:uroporphyrin-III C-methyltransferase activity"/>
    <property type="evidence" value="ECO:0007669"/>
    <property type="project" value="InterPro"/>
</dbReference>
<dbReference type="InterPro" id="IPR012066">
    <property type="entry name" value="Met1_fungi"/>
</dbReference>
<dbReference type="FunFam" id="3.40.1010.10:FF:000006">
    <property type="entry name" value="Siroheme synthase, putative"/>
    <property type="match status" value="1"/>
</dbReference>
<evidence type="ECO:0000313" key="8">
    <source>
        <dbReference type="EMBL" id="CCG81444.1"/>
    </source>
</evidence>
<name>R4XDM5_TAPDE</name>
<feature type="domain" description="Siroheme biosynthesis protein Met8 C-terminal" evidence="7">
    <location>
        <begin position="55"/>
        <end position="96"/>
    </location>
</feature>
<evidence type="ECO:0000256" key="3">
    <source>
        <dbReference type="ARBA" id="ARBA00022691"/>
    </source>
</evidence>
<feature type="region of interest" description="Disordered" evidence="5">
    <location>
        <begin position="92"/>
        <end position="111"/>
    </location>
</feature>
<dbReference type="Pfam" id="PF00590">
    <property type="entry name" value="TP_methylase"/>
    <property type="match status" value="1"/>
</dbReference>
<feature type="domain" description="Tetrapyrrole methylase" evidence="6">
    <location>
        <begin position="170"/>
        <end position="394"/>
    </location>
</feature>
<dbReference type="InterPro" id="IPR050161">
    <property type="entry name" value="Siro_Cobalamin_biosynth"/>
</dbReference>
<dbReference type="InterPro" id="IPR035996">
    <property type="entry name" value="4pyrrol_Methylase_sf"/>
</dbReference>